<evidence type="ECO:0000256" key="10">
    <source>
        <dbReference type="SAM" id="MobiDB-lite"/>
    </source>
</evidence>
<evidence type="ECO:0000259" key="13">
    <source>
        <dbReference type="PROSITE" id="PS51060"/>
    </source>
</evidence>
<dbReference type="InterPro" id="IPR036930">
    <property type="entry name" value="WGR_dom_sf"/>
</dbReference>
<feature type="domain" description="PARP catalytic" evidence="12">
    <location>
        <begin position="496"/>
        <end position="718"/>
    </location>
</feature>
<evidence type="ECO:0000256" key="5">
    <source>
        <dbReference type="ARBA" id="ARBA00023027"/>
    </source>
</evidence>
<evidence type="ECO:0000256" key="1">
    <source>
        <dbReference type="ARBA" id="ARBA00004123"/>
    </source>
</evidence>
<dbReference type="InterPro" id="IPR001357">
    <property type="entry name" value="BRCT_dom"/>
</dbReference>
<dbReference type="PROSITE" id="PS51977">
    <property type="entry name" value="WGR"/>
    <property type="match status" value="1"/>
</dbReference>
<dbReference type="InterPro" id="IPR050800">
    <property type="entry name" value="ARTD/PARP"/>
</dbReference>
<evidence type="ECO:0000256" key="9">
    <source>
        <dbReference type="RuleBase" id="RU362114"/>
    </source>
</evidence>
<evidence type="ECO:0000313" key="15">
    <source>
        <dbReference type="EMBL" id="KAL1610109.1"/>
    </source>
</evidence>
<feature type="region of interest" description="Disordered" evidence="10">
    <location>
        <begin position="1"/>
        <end position="21"/>
    </location>
</feature>
<dbReference type="SUPFAM" id="SSF142921">
    <property type="entry name" value="WGR domain-like"/>
    <property type="match status" value="1"/>
</dbReference>
<feature type="domain" description="PARP alpha-helical" evidence="13">
    <location>
        <begin position="368"/>
        <end position="486"/>
    </location>
</feature>
<dbReference type="Pfam" id="PF02877">
    <property type="entry name" value="PARP_reg"/>
    <property type="match status" value="1"/>
</dbReference>
<reference evidence="15 16" key="1">
    <citation type="submission" date="2024-02" db="EMBL/GenBank/DDBJ databases">
        <title>De novo assembly and annotation of 12 fungi associated with fruit tree decline syndrome in Ontario, Canada.</title>
        <authorList>
            <person name="Sulman M."/>
            <person name="Ellouze W."/>
            <person name="Ilyukhin E."/>
        </authorList>
    </citation>
    <scope>NUCLEOTIDE SEQUENCE [LARGE SCALE GENOMIC DNA]</scope>
    <source>
        <strain evidence="15 16">M42-189</strain>
    </source>
</reference>
<dbReference type="InterPro" id="IPR004102">
    <property type="entry name" value="Poly(ADP-ribose)pol_reg_dom"/>
</dbReference>
<comment type="caution">
    <text evidence="15">The sequence shown here is derived from an EMBL/GenBank/DDBJ whole genome shotgun (WGS) entry which is preliminary data.</text>
</comment>
<accession>A0ABR3S1B1</accession>
<dbReference type="PROSITE" id="PS51060">
    <property type="entry name" value="PARP_ALPHA_HD"/>
    <property type="match status" value="1"/>
</dbReference>
<keyword evidence="3 9" id="KW-0808">Transferase</keyword>
<dbReference type="InterPro" id="IPR036616">
    <property type="entry name" value="Poly(ADP-ribose)pol_reg_dom_sf"/>
</dbReference>
<dbReference type="Gene3D" id="3.40.50.10190">
    <property type="entry name" value="BRCT domain"/>
    <property type="match status" value="1"/>
</dbReference>
<evidence type="ECO:0000256" key="3">
    <source>
        <dbReference type="ARBA" id="ARBA00022679"/>
    </source>
</evidence>
<dbReference type="PANTHER" id="PTHR10459">
    <property type="entry name" value="DNA LIGASE"/>
    <property type="match status" value="1"/>
</dbReference>
<comment type="similarity">
    <text evidence="7">Belongs to the ARTD/PARP family.</text>
</comment>
<evidence type="ECO:0000256" key="2">
    <source>
        <dbReference type="ARBA" id="ARBA00022676"/>
    </source>
</evidence>
<dbReference type="InterPro" id="IPR008893">
    <property type="entry name" value="WGR_domain"/>
</dbReference>
<keyword evidence="4" id="KW-0548">Nucleotidyltransferase</keyword>
<evidence type="ECO:0000256" key="8">
    <source>
        <dbReference type="ARBA" id="ARBA00033987"/>
    </source>
</evidence>
<gene>
    <name evidence="15" type="ORF">SLS60_001774</name>
</gene>
<dbReference type="InterPro" id="IPR036420">
    <property type="entry name" value="BRCT_dom_sf"/>
</dbReference>
<dbReference type="Pfam" id="PF00533">
    <property type="entry name" value="BRCT"/>
    <property type="match status" value="1"/>
</dbReference>
<sequence length="718" mass="79189">MAGWKKRAVRNTGPGSERAKTRYHLMPSQSQRADLRDVISYLPSLLSISHLTVDNPALPLGVNFSIPFTMHPKLPLTGYTLALSGTFPGNTHPTVQNNITTLGGNVSKSVTADTYILISTPADVNKNSKKVQDAKSSGIPIVSIDWLNEVALSKDAVASENFSLIAGSTPTTNVKGKGKKRAASPSDSNPPASKAAKVGPLDTVPKLEPKVGDGSVLKFRNVNIPLDEGCPLQMYRVYVDEEGVVYDAALNKTDASANNNKFYRVQLLWNPSTNDFKTWTRWGRVGDRGQSKTLGTGSYDDAFSNFNKKFKEKSKLSWDDRGAEPKKGAYAYVERSYEPDTEDEEVEEAEEIATNGYGRHARSVSPAKSTLAVPVQSLMQLIFNQQYMYEAMSDLNYDAEKMPLGKLSKATINRGFQTLAALATLLKDGLSSRLEVEDLSNRYYSLIPHNFGRSRPPVIGDSGTLKREIDLLDSLGDMKAAADLMKKDLDSAEKVHTLDRQFQSLGLEEMSVIDPYSNEYHELANYLVNTRGATHGIAYQVENIFRIERQGELHRFQQSGFAKIKTTNFGGILSQGLRIAPPEAPVSGYMFGKGIYLADMSSKSANYCCSHNSGGHALLLLCEAELGRPMYELTQASYTAGEDAYARGNWSTWGKGMTGPQAWKDAECVHPSLRGVKMPDTTILPANTHVPGAYLQYNEYIAYDIAQVRLRYLFRVRM</sequence>
<comment type="catalytic activity">
    <reaction evidence="8">
        <text>NAD(+) + (ADP-D-ribosyl)n-acceptor = nicotinamide + (ADP-D-ribosyl)n+1-acceptor + H(+).</text>
        <dbReference type="EC" id="2.4.2.30"/>
    </reaction>
</comment>
<dbReference type="SUPFAM" id="SSF56399">
    <property type="entry name" value="ADP-ribosylation"/>
    <property type="match status" value="1"/>
</dbReference>
<feature type="compositionally biased region" description="Low complexity" evidence="10">
    <location>
        <begin position="183"/>
        <end position="196"/>
    </location>
</feature>
<dbReference type="Gene3D" id="3.90.228.10">
    <property type="match status" value="1"/>
</dbReference>
<dbReference type="SUPFAM" id="SSF52113">
    <property type="entry name" value="BRCT domain"/>
    <property type="match status" value="1"/>
</dbReference>
<evidence type="ECO:0000259" key="14">
    <source>
        <dbReference type="PROSITE" id="PS51977"/>
    </source>
</evidence>
<evidence type="ECO:0000259" key="11">
    <source>
        <dbReference type="PROSITE" id="PS50172"/>
    </source>
</evidence>
<evidence type="ECO:0000256" key="4">
    <source>
        <dbReference type="ARBA" id="ARBA00022695"/>
    </source>
</evidence>
<dbReference type="InterPro" id="IPR012317">
    <property type="entry name" value="Poly(ADP-ribose)pol_cat_dom"/>
</dbReference>
<dbReference type="Gene3D" id="2.20.140.10">
    <property type="entry name" value="WGR domain"/>
    <property type="match status" value="1"/>
</dbReference>
<dbReference type="SMART" id="SM00292">
    <property type="entry name" value="BRCT"/>
    <property type="match status" value="1"/>
</dbReference>
<dbReference type="Proteomes" id="UP001521785">
    <property type="component" value="Unassembled WGS sequence"/>
</dbReference>
<feature type="region of interest" description="Disordered" evidence="10">
    <location>
        <begin position="168"/>
        <end position="205"/>
    </location>
</feature>
<dbReference type="CDD" id="cd17747">
    <property type="entry name" value="BRCT_PARP1"/>
    <property type="match status" value="1"/>
</dbReference>
<dbReference type="Pfam" id="PF05406">
    <property type="entry name" value="WGR"/>
    <property type="match status" value="1"/>
</dbReference>
<keyword evidence="5 9" id="KW-0520">NAD</keyword>
<evidence type="ECO:0000256" key="7">
    <source>
        <dbReference type="ARBA" id="ARBA00024347"/>
    </source>
</evidence>
<dbReference type="SUPFAM" id="SSF47587">
    <property type="entry name" value="Domain of poly(ADP-ribose) polymerase"/>
    <property type="match status" value="1"/>
</dbReference>
<dbReference type="EC" id="2.4.2.-" evidence="9"/>
<dbReference type="EMBL" id="JAKJXO020000002">
    <property type="protein sequence ID" value="KAL1610109.1"/>
    <property type="molecule type" value="Genomic_DNA"/>
</dbReference>
<proteinExistence type="inferred from homology"/>
<evidence type="ECO:0000313" key="16">
    <source>
        <dbReference type="Proteomes" id="UP001521785"/>
    </source>
</evidence>
<evidence type="ECO:0000256" key="6">
    <source>
        <dbReference type="ARBA" id="ARBA00023242"/>
    </source>
</evidence>
<dbReference type="Pfam" id="PF00644">
    <property type="entry name" value="PARP"/>
    <property type="match status" value="1"/>
</dbReference>
<dbReference type="PROSITE" id="PS50172">
    <property type="entry name" value="BRCT"/>
    <property type="match status" value="1"/>
</dbReference>
<dbReference type="CDD" id="cd01437">
    <property type="entry name" value="parp_like"/>
    <property type="match status" value="1"/>
</dbReference>
<keyword evidence="16" id="KW-1185">Reference proteome</keyword>
<dbReference type="PANTHER" id="PTHR10459:SF60">
    <property type="entry name" value="POLY [ADP-RIBOSE] POLYMERASE 2"/>
    <property type="match status" value="1"/>
</dbReference>
<keyword evidence="2 9" id="KW-0328">Glycosyltransferase</keyword>
<dbReference type="Gene3D" id="1.20.142.10">
    <property type="entry name" value="Poly(ADP-ribose) polymerase, regulatory domain"/>
    <property type="match status" value="1"/>
</dbReference>
<evidence type="ECO:0000259" key="12">
    <source>
        <dbReference type="PROSITE" id="PS51059"/>
    </source>
</evidence>
<feature type="domain" description="WGR" evidence="14">
    <location>
        <begin position="234"/>
        <end position="330"/>
    </location>
</feature>
<dbReference type="CDD" id="cd07997">
    <property type="entry name" value="WGR_PARP"/>
    <property type="match status" value="1"/>
</dbReference>
<keyword evidence="6" id="KW-0539">Nucleus</keyword>
<organism evidence="15 16">
    <name type="scientific">Paraconiothyrium brasiliense</name>
    <dbReference type="NCBI Taxonomy" id="300254"/>
    <lineage>
        <taxon>Eukaryota</taxon>
        <taxon>Fungi</taxon>
        <taxon>Dikarya</taxon>
        <taxon>Ascomycota</taxon>
        <taxon>Pezizomycotina</taxon>
        <taxon>Dothideomycetes</taxon>
        <taxon>Pleosporomycetidae</taxon>
        <taxon>Pleosporales</taxon>
        <taxon>Massarineae</taxon>
        <taxon>Didymosphaeriaceae</taxon>
        <taxon>Paraconiothyrium</taxon>
    </lineage>
</organism>
<dbReference type="SMART" id="SM00773">
    <property type="entry name" value="WGR"/>
    <property type="match status" value="1"/>
</dbReference>
<protein>
    <recommendedName>
        <fullName evidence="9">Poly [ADP-ribose] polymerase</fullName>
        <shortName evidence="9">PARP</shortName>
        <ecNumber evidence="9">2.4.2.-</ecNumber>
    </recommendedName>
</protein>
<name>A0ABR3S1B1_9PLEO</name>
<dbReference type="PROSITE" id="PS51059">
    <property type="entry name" value="PARP_CATALYTIC"/>
    <property type="match status" value="1"/>
</dbReference>
<feature type="domain" description="BRCT" evidence="11">
    <location>
        <begin position="71"/>
        <end position="164"/>
    </location>
</feature>
<comment type="subcellular location">
    <subcellularLocation>
        <location evidence="1">Nucleus</location>
    </subcellularLocation>
</comment>